<keyword evidence="2" id="KW-0479">Metal-binding</keyword>
<evidence type="ECO:0000256" key="2">
    <source>
        <dbReference type="ARBA" id="ARBA00022723"/>
    </source>
</evidence>
<evidence type="ECO:0000313" key="8">
    <source>
        <dbReference type="Proteomes" id="UP000826661"/>
    </source>
</evidence>
<dbReference type="SUPFAM" id="SSF57701">
    <property type="entry name" value="Zn2/Cys6 DNA-binding domain"/>
    <property type="match status" value="1"/>
</dbReference>
<dbReference type="PROSITE" id="PS00463">
    <property type="entry name" value="ZN2_CY6_FUNGAL_1"/>
    <property type="match status" value="1"/>
</dbReference>
<dbReference type="EMBL" id="CP075869">
    <property type="protein sequence ID" value="QYT04729.1"/>
    <property type="molecule type" value="Genomic_DNA"/>
</dbReference>
<dbReference type="Pfam" id="PF04082">
    <property type="entry name" value="Fungal_trans"/>
    <property type="match status" value="1"/>
</dbReference>
<dbReference type="AlphaFoldDB" id="A0A8G0LNT4"/>
<keyword evidence="5" id="KW-0539">Nucleus</keyword>
<keyword evidence="8" id="KW-1185">Reference proteome</keyword>
<keyword evidence="4" id="KW-0804">Transcription</keyword>
<organism evidence="7 8">
    <name type="scientific">Trichoderma simmonsii</name>
    <dbReference type="NCBI Taxonomy" id="1491479"/>
    <lineage>
        <taxon>Eukaryota</taxon>
        <taxon>Fungi</taxon>
        <taxon>Dikarya</taxon>
        <taxon>Ascomycota</taxon>
        <taxon>Pezizomycotina</taxon>
        <taxon>Sordariomycetes</taxon>
        <taxon>Hypocreomycetidae</taxon>
        <taxon>Hypocreales</taxon>
        <taxon>Hypocreaceae</taxon>
        <taxon>Trichoderma</taxon>
    </lineage>
</organism>
<sequence>MAEPSVAAETAARACAACHKNKRRCDKILPTCSLCKRFRRPCDYSWLTNGTDDSASLRSRISELEQQVARLSNQTPSTLTSFEDTTAAPMLHDASSKLYLKSLFLDSGFSEYCVKSNLVVNVSIPQEVFTAIGDQLAVDHIKTQYFRLMNTWMPILNEAKLDRLINHGSKNGLRPDTALLLLSMKLILEVPTNNDAERSPLYVIAKKFCYTLDELYTLTKLQATLIIAVYELGHAIFPAAYTSIGTCASHGITLGLHNKVAPQMLQTPRSWVDWEERQRAWWYVVILDRYVAAGSDQRSLFTEDPTIDTPIPVDDEAWKHGEIVPPERLSLASATSMQVSPFARVAQASHLLGRVIKHCNDQTSSPAFMLEDMELLHQTTSSILSLLTENSAVAGAFYLAQSLCLSAQMKLSDHHSCDSFSENMPIDIETAALLRECMDRSIAKMKENCSRVVSFAQVLMKLAQDSHLVCLSPLVLHCLYRTSVALSWMAMETSNEQYLIGKTICVNALQMMNTRWKAAGAYLELLNVAEREMGQETF</sequence>
<dbReference type="PANTHER" id="PTHR47338">
    <property type="entry name" value="ZN(II)2CYS6 TRANSCRIPTION FACTOR (EUROFUNG)-RELATED"/>
    <property type="match status" value="1"/>
</dbReference>
<dbReference type="InterPro" id="IPR036864">
    <property type="entry name" value="Zn2-C6_fun-type_DNA-bd_sf"/>
</dbReference>
<dbReference type="InterPro" id="IPR050815">
    <property type="entry name" value="TF_fung"/>
</dbReference>
<dbReference type="GO" id="GO:0003677">
    <property type="term" value="F:DNA binding"/>
    <property type="evidence" value="ECO:0007669"/>
    <property type="project" value="InterPro"/>
</dbReference>
<evidence type="ECO:0000256" key="3">
    <source>
        <dbReference type="ARBA" id="ARBA00023015"/>
    </source>
</evidence>
<dbReference type="CDD" id="cd00067">
    <property type="entry name" value="GAL4"/>
    <property type="match status" value="1"/>
</dbReference>
<dbReference type="Pfam" id="PF00172">
    <property type="entry name" value="Zn_clus"/>
    <property type="match status" value="1"/>
</dbReference>
<evidence type="ECO:0000256" key="1">
    <source>
        <dbReference type="ARBA" id="ARBA00004123"/>
    </source>
</evidence>
<dbReference type="GO" id="GO:0005634">
    <property type="term" value="C:nucleus"/>
    <property type="evidence" value="ECO:0007669"/>
    <property type="project" value="UniProtKB-SubCell"/>
</dbReference>
<evidence type="ECO:0000256" key="4">
    <source>
        <dbReference type="ARBA" id="ARBA00023163"/>
    </source>
</evidence>
<feature type="domain" description="Zn(2)-C6 fungal-type" evidence="6">
    <location>
        <begin position="14"/>
        <end position="44"/>
    </location>
</feature>
<protein>
    <submittedName>
        <fullName evidence="7">Zn(2)-C6 fungal-type domain-containing protein</fullName>
    </submittedName>
</protein>
<evidence type="ECO:0000259" key="6">
    <source>
        <dbReference type="PROSITE" id="PS50048"/>
    </source>
</evidence>
<dbReference type="GO" id="GO:0006351">
    <property type="term" value="P:DNA-templated transcription"/>
    <property type="evidence" value="ECO:0007669"/>
    <property type="project" value="InterPro"/>
</dbReference>
<dbReference type="InterPro" id="IPR007219">
    <property type="entry name" value="XnlR_reg_dom"/>
</dbReference>
<dbReference type="CDD" id="cd12148">
    <property type="entry name" value="fungal_TF_MHR"/>
    <property type="match status" value="1"/>
</dbReference>
<dbReference type="Gene3D" id="4.10.240.10">
    <property type="entry name" value="Zn(2)-C6 fungal-type DNA-binding domain"/>
    <property type="match status" value="1"/>
</dbReference>
<dbReference type="GO" id="GO:0000981">
    <property type="term" value="F:DNA-binding transcription factor activity, RNA polymerase II-specific"/>
    <property type="evidence" value="ECO:0007669"/>
    <property type="project" value="InterPro"/>
</dbReference>
<dbReference type="PANTHER" id="PTHR47338:SF20">
    <property type="entry name" value="ZN(II)2CYS6 TRANSCRIPTION FACTOR (EUROFUNG)"/>
    <property type="match status" value="1"/>
</dbReference>
<accession>A0A8G0LNT4</accession>
<proteinExistence type="predicted"/>
<evidence type="ECO:0000313" key="7">
    <source>
        <dbReference type="EMBL" id="QYT04729.1"/>
    </source>
</evidence>
<dbReference type="InterPro" id="IPR001138">
    <property type="entry name" value="Zn2Cys6_DnaBD"/>
</dbReference>
<dbReference type="SMART" id="SM00906">
    <property type="entry name" value="Fungal_trans"/>
    <property type="match status" value="1"/>
</dbReference>
<dbReference type="Proteomes" id="UP000826661">
    <property type="component" value="Chromosome VI"/>
</dbReference>
<name>A0A8G0LNT4_9HYPO</name>
<reference evidence="7 8" key="1">
    <citation type="journal article" date="2021" name="BMC Genomics">
        <title>Telomere-to-telomere genome assembly of asparaginase-producing Trichoderma simmonsii.</title>
        <authorList>
            <person name="Chung D."/>
            <person name="Kwon Y.M."/>
            <person name="Yang Y."/>
        </authorList>
    </citation>
    <scope>NUCLEOTIDE SEQUENCE [LARGE SCALE GENOMIC DNA]</scope>
    <source>
        <strain evidence="7 8">GH-Sj1</strain>
    </source>
</reference>
<dbReference type="PROSITE" id="PS50048">
    <property type="entry name" value="ZN2_CY6_FUNGAL_2"/>
    <property type="match status" value="1"/>
</dbReference>
<gene>
    <name evidence="7" type="ORF">H0G86_011633</name>
</gene>
<dbReference type="SMART" id="SM00066">
    <property type="entry name" value="GAL4"/>
    <property type="match status" value="1"/>
</dbReference>
<dbReference type="GO" id="GO:0008270">
    <property type="term" value="F:zinc ion binding"/>
    <property type="evidence" value="ECO:0007669"/>
    <property type="project" value="InterPro"/>
</dbReference>
<comment type="subcellular location">
    <subcellularLocation>
        <location evidence="1">Nucleus</location>
    </subcellularLocation>
</comment>
<keyword evidence="3" id="KW-0805">Transcription regulation</keyword>
<evidence type="ECO:0000256" key="5">
    <source>
        <dbReference type="ARBA" id="ARBA00023242"/>
    </source>
</evidence>